<dbReference type="NCBIfam" id="TIGR02615">
    <property type="entry name" value="spoVE"/>
    <property type="match status" value="1"/>
</dbReference>
<proteinExistence type="predicted"/>
<accession>A0A7C2ICX5</accession>
<name>A0A7C2ICX5_9THEO</name>
<feature type="transmembrane region" description="Helical" evidence="7">
    <location>
        <begin position="53"/>
        <end position="71"/>
    </location>
</feature>
<feature type="transmembrane region" description="Helical" evidence="7">
    <location>
        <begin position="12"/>
        <end position="33"/>
    </location>
</feature>
<evidence type="ECO:0000256" key="1">
    <source>
        <dbReference type="ARBA" id="ARBA00004651"/>
    </source>
</evidence>
<evidence type="ECO:0000256" key="7">
    <source>
        <dbReference type="SAM" id="Phobius"/>
    </source>
</evidence>
<evidence type="ECO:0000256" key="5">
    <source>
        <dbReference type="ARBA" id="ARBA00022989"/>
    </source>
</evidence>
<dbReference type="PANTHER" id="PTHR30474">
    <property type="entry name" value="CELL CYCLE PROTEIN"/>
    <property type="match status" value="1"/>
</dbReference>
<keyword evidence="4" id="KW-0133">Cell shape</keyword>
<dbReference type="InterPro" id="IPR013438">
    <property type="entry name" value="SpoVE"/>
</dbReference>
<dbReference type="GO" id="GO:0009252">
    <property type="term" value="P:peptidoglycan biosynthetic process"/>
    <property type="evidence" value="ECO:0007669"/>
    <property type="project" value="InterPro"/>
</dbReference>
<comment type="caution">
    <text evidence="8">The sequence shown here is derived from an EMBL/GenBank/DDBJ whole genome shotgun (WGS) entry which is preliminary data.</text>
</comment>
<evidence type="ECO:0000256" key="3">
    <source>
        <dbReference type="ARBA" id="ARBA00022692"/>
    </source>
</evidence>
<feature type="transmembrane region" description="Helical" evidence="7">
    <location>
        <begin position="117"/>
        <end position="134"/>
    </location>
</feature>
<evidence type="ECO:0000256" key="2">
    <source>
        <dbReference type="ARBA" id="ARBA00022475"/>
    </source>
</evidence>
<evidence type="ECO:0000256" key="6">
    <source>
        <dbReference type="ARBA" id="ARBA00023136"/>
    </source>
</evidence>
<dbReference type="PANTHER" id="PTHR30474:SF13">
    <property type="entry name" value="STAGE V SPORULATION PROTEIN E"/>
    <property type="match status" value="1"/>
</dbReference>
<dbReference type="NCBIfam" id="TIGR02210">
    <property type="entry name" value="rodA_shape"/>
    <property type="match status" value="1"/>
</dbReference>
<dbReference type="NCBIfam" id="TIGR02614">
    <property type="entry name" value="ftsW"/>
    <property type="match status" value="1"/>
</dbReference>
<evidence type="ECO:0000313" key="8">
    <source>
        <dbReference type="EMBL" id="HEL65513.1"/>
    </source>
</evidence>
<feature type="transmembrane region" description="Helical" evidence="7">
    <location>
        <begin position="146"/>
        <end position="166"/>
    </location>
</feature>
<keyword evidence="5 7" id="KW-1133">Transmembrane helix</keyword>
<dbReference type="GO" id="GO:0051301">
    <property type="term" value="P:cell division"/>
    <property type="evidence" value="ECO:0007669"/>
    <property type="project" value="InterPro"/>
</dbReference>
<feature type="transmembrane region" description="Helical" evidence="7">
    <location>
        <begin position="227"/>
        <end position="246"/>
    </location>
</feature>
<organism evidence="8">
    <name type="scientific">Ammonifex degensii</name>
    <dbReference type="NCBI Taxonomy" id="42838"/>
    <lineage>
        <taxon>Bacteria</taxon>
        <taxon>Bacillati</taxon>
        <taxon>Bacillota</taxon>
        <taxon>Clostridia</taxon>
        <taxon>Thermoanaerobacterales</taxon>
        <taxon>Thermoanaerobacteraceae</taxon>
        <taxon>Ammonifex</taxon>
    </lineage>
</organism>
<dbReference type="InterPro" id="IPR013437">
    <property type="entry name" value="FtsW"/>
</dbReference>
<protein>
    <submittedName>
        <fullName evidence="8">Stage V sporulation protein E</fullName>
    </submittedName>
</protein>
<keyword evidence="6 7" id="KW-0472">Membrane</keyword>
<feature type="transmembrane region" description="Helical" evidence="7">
    <location>
        <begin position="78"/>
        <end position="97"/>
    </location>
</feature>
<gene>
    <name evidence="8" type="primary">spoVE</name>
    <name evidence="8" type="ORF">ENQ34_02385</name>
</gene>
<comment type="subcellular location">
    <subcellularLocation>
        <location evidence="1">Cell membrane</location>
        <topology evidence="1">Multi-pass membrane protein</topology>
    </subcellularLocation>
</comment>
<dbReference type="InterPro" id="IPR001182">
    <property type="entry name" value="FtsW/RodA"/>
</dbReference>
<dbReference type="GO" id="GO:0008360">
    <property type="term" value="P:regulation of cell shape"/>
    <property type="evidence" value="ECO:0007669"/>
    <property type="project" value="UniProtKB-KW"/>
</dbReference>
<feature type="transmembrane region" description="Helical" evidence="7">
    <location>
        <begin position="178"/>
        <end position="207"/>
    </location>
</feature>
<keyword evidence="2" id="KW-1003">Cell membrane</keyword>
<feature type="transmembrane region" description="Helical" evidence="7">
    <location>
        <begin position="266"/>
        <end position="292"/>
    </location>
</feature>
<dbReference type="EMBL" id="DSMU01000153">
    <property type="protein sequence ID" value="HEL65513.1"/>
    <property type="molecule type" value="Genomic_DNA"/>
</dbReference>
<feature type="transmembrane region" description="Helical" evidence="7">
    <location>
        <begin position="337"/>
        <end position="362"/>
    </location>
</feature>
<dbReference type="AlphaFoldDB" id="A0A7C2ICX5"/>
<feature type="transmembrane region" description="Helical" evidence="7">
    <location>
        <begin position="304"/>
        <end position="325"/>
    </location>
</feature>
<dbReference type="Pfam" id="PF01098">
    <property type="entry name" value="FTSW_RODA_SPOVE"/>
    <property type="match status" value="1"/>
</dbReference>
<dbReference type="GO" id="GO:0032153">
    <property type="term" value="C:cell division site"/>
    <property type="evidence" value="ECO:0007669"/>
    <property type="project" value="TreeGrafter"/>
</dbReference>
<dbReference type="InterPro" id="IPR011923">
    <property type="entry name" value="RodA/MrdB"/>
</dbReference>
<dbReference type="GO" id="GO:0015648">
    <property type="term" value="F:lipid-linked peptidoglycan transporter activity"/>
    <property type="evidence" value="ECO:0007669"/>
    <property type="project" value="TreeGrafter"/>
</dbReference>
<keyword evidence="3 7" id="KW-0812">Transmembrane</keyword>
<dbReference type="GO" id="GO:0005886">
    <property type="term" value="C:plasma membrane"/>
    <property type="evidence" value="ECO:0007669"/>
    <property type="project" value="UniProtKB-SubCell"/>
</dbReference>
<reference evidence="8" key="1">
    <citation type="journal article" date="2020" name="mSystems">
        <title>Genome- and Community-Level Interaction Insights into Carbon Utilization and Element Cycling Functions of Hydrothermarchaeota in Hydrothermal Sediment.</title>
        <authorList>
            <person name="Zhou Z."/>
            <person name="Liu Y."/>
            <person name="Xu W."/>
            <person name="Pan J."/>
            <person name="Luo Z.H."/>
            <person name="Li M."/>
        </authorList>
    </citation>
    <scope>NUCLEOTIDE SEQUENCE [LARGE SCALE GENOMIC DNA]</scope>
    <source>
        <strain evidence="8">SpSt-300</strain>
    </source>
</reference>
<sequence length="368" mass="39872">MRSRSKASRPPDFILFLTVLLLLSIGVVMVFSASEYYALVRYNDAFYFFKRQFLYAALGLGGMFFFLNYDYRNFKHLATPLLCLALSFLVLVLLPGVGHTSHGAQRWINLGPVTFQPSEVVKFGVVVFTASWLSQRQGAVRRLREIIPLLGITCLAAVLILLQPHLGTAVALTGTVFIMLFCAGMPLTTLSFLGVGGLAAVGAAVCLEPYRLKRFLAFLNPWKDPQVSGFHIIQSLYAIGSGGLFGMGLGQGKQKFLYLPEQHTDFIFAVIAEELGFIGATLVIILFLILIWRGLRIALYAPDTFASLLAAGIITGIALQALINIGGVTGSLPVTGIPLPFISSGGTALVFTLAAVGVLLNISRFTTR</sequence>
<evidence type="ECO:0000256" key="4">
    <source>
        <dbReference type="ARBA" id="ARBA00022960"/>
    </source>
</evidence>